<dbReference type="Pfam" id="PF01697">
    <property type="entry name" value="Glyco_transf_92"/>
    <property type="match status" value="1"/>
</dbReference>
<comment type="similarity">
    <text evidence="2 8">Belongs to the glycosyltransferase 92 family.</text>
</comment>
<dbReference type="GO" id="GO:0005737">
    <property type="term" value="C:cytoplasm"/>
    <property type="evidence" value="ECO:0007669"/>
    <property type="project" value="TreeGrafter"/>
</dbReference>
<proteinExistence type="inferred from homology"/>
<comment type="subcellular location">
    <subcellularLocation>
        <location evidence="1">Membrane</location>
        <topology evidence="1">Single-pass membrane protein</topology>
    </subcellularLocation>
</comment>
<keyword evidence="7 8" id="KW-0472">Membrane</keyword>
<dbReference type="GO" id="GO:0016757">
    <property type="term" value="F:glycosyltransferase activity"/>
    <property type="evidence" value="ECO:0007669"/>
    <property type="project" value="UniProtKB-UniRule"/>
</dbReference>
<evidence type="ECO:0000256" key="2">
    <source>
        <dbReference type="ARBA" id="ARBA00007647"/>
    </source>
</evidence>
<dbReference type="GO" id="GO:0016020">
    <property type="term" value="C:membrane"/>
    <property type="evidence" value="ECO:0007669"/>
    <property type="project" value="UniProtKB-SubCell"/>
</dbReference>
<keyword evidence="5 8" id="KW-0812">Transmembrane</keyword>
<feature type="transmembrane region" description="Helical" evidence="8">
    <location>
        <begin position="7"/>
        <end position="25"/>
    </location>
</feature>
<keyword evidence="6 8" id="KW-1133">Transmembrane helix</keyword>
<dbReference type="Proteomes" id="UP000095282">
    <property type="component" value="Unplaced"/>
</dbReference>
<name>A0A1I7TYD2_9PELO</name>
<evidence type="ECO:0000256" key="6">
    <source>
        <dbReference type="ARBA" id="ARBA00022989"/>
    </source>
</evidence>
<dbReference type="InterPro" id="IPR008166">
    <property type="entry name" value="Glyco_transf_92"/>
</dbReference>
<protein>
    <recommendedName>
        <fullName evidence="8">Glycosyltransferase family 92 protein</fullName>
        <ecNumber evidence="8">2.4.1.-</ecNumber>
    </recommendedName>
</protein>
<sequence>MLILFRILFFVFSFFAVSMYYVHYWKLSNVKLEKTKQNHCHIPSWNRISTLSTSHSYWNLLSKWLWMYLDLSNEEIQNDTSHSILAAYVYPNSISVSLISQHMVKQEVYCRYYDCEREEIPESAWLGVVFPESVVECPRRIGAEFVSVSRSAEEEPPTPVRLTFRAFEEPVHELSACVAPLYGDQPSWLPIADFIEHNKLEGVHYFYFYVGEISDYDDQILNDYVRTGDVEVVNMQDKYQRVFIGWHFLQIQDCHLRSKYHSKWTAFIDLDERISTNGQRMIDVLRSIEDPFIGEVQMQILSVIKDQDYPDRFLNKGRLEDELIFKKYNETVGPEWKGMKTVIRSDKVGIMSIHSAVTKYPGITSMALDPQTAVVRHFRSTKYRIFGSDWHKTPDEYGQLPVIGNTPLSLNFSVNLREAVVQRVLQVYAK</sequence>
<dbReference type="PANTHER" id="PTHR21461">
    <property type="entry name" value="GLYCOSYLTRANSFERASE FAMILY 92 PROTEIN"/>
    <property type="match status" value="1"/>
</dbReference>
<dbReference type="PANTHER" id="PTHR21461:SF84">
    <property type="entry name" value="GLYCOSYLTRANSFERASE FAMILY 92 PROTEIN"/>
    <property type="match status" value="1"/>
</dbReference>
<dbReference type="AlphaFoldDB" id="A0A1I7TYD2"/>
<evidence type="ECO:0000313" key="9">
    <source>
        <dbReference type="Proteomes" id="UP000095282"/>
    </source>
</evidence>
<accession>A0A1I7TYD2</accession>
<keyword evidence="3 8" id="KW-0328">Glycosyltransferase</keyword>
<keyword evidence="9" id="KW-1185">Reference proteome</keyword>
<evidence type="ECO:0000256" key="7">
    <source>
        <dbReference type="ARBA" id="ARBA00023136"/>
    </source>
</evidence>
<dbReference type="WBParaSite" id="Csp11.Scaffold629.g13025.t1">
    <property type="protein sequence ID" value="Csp11.Scaffold629.g13025.t1"/>
    <property type="gene ID" value="Csp11.Scaffold629.g13025"/>
</dbReference>
<dbReference type="eggNOG" id="KOG4735">
    <property type="taxonomic scope" value="Eukaryota"/>
</dbReference>
<evidence type="ECO:0000256" key="1">
    <source>
        <dbReference type="ARBA" id="ARBA00004167"/>
    </source>
</evidence>
<reference evidence="10" key="1">
    <citation type="submission" date="2016-11" db="UniProtKB">
        <authorList>
            <consortium name="WormBaseParasite"/>
        </authorList>
    </citation>
    <scope>IDENTIFICATION</scope>
</reference>
<dbReference type="EC" id="2.4.1.-" evidence="8"/>
<evidence type="ECO:0000313" key="10">
    <source>
        <dbReference type="WBParaSite" id="Csp11.Scaffold629.g13025.t1"/>
    </source>
</evidence>
<keyword evidence="4 8" id="KW-0808">Transferase</keyword>
<evidence type="ECO:0000256" key="3">
    <source>
        <dbReference type="ARBA" id="ARBA00022676"/>
    </source>
</evidence>
<evidence type="ECO:0000256" key="4">
    <source>
        <dbReference type="ARBA" id="ARBA00022679"/>
    </source>
</evidence>
<evidence type="ECO:0000256" key="5">
    <source>
        <dbReference type="ARBA" id="ARBA00022692"/>
    </source>
</evidence>
<organism evidence="9 10">
    <name type="scientific">Caenorhabditis tropicalis</name>
    <dbReference type="NCBI Taxonomy" id="1561998"/>
    <lineage>
        <taxon>Eukaryota</taxon>
        <taxon>Metazoa</taxon>
        <taxon>Ecdysozoa</taxon>
        <taxon>Nematoda</taxon>
        <taxon>Chromadorea</taxon>
        <taxon>Rhabditida</taxon>
        <taxon>Rhabditina</taxon>
        <taxon>Rhabditomorpha</taxon>
        <taxon>Rhabditoidea</taxon>
        <taxon>Rhabditidae</taxon>
        <taxon>Peloderinae</taxon>
        <taxon>Caenorhabditis</taxon>
    </lineage>
</organism>
<evidence type="ECO:0000256" key="8">
    <source>
        <dbReference type="RuleBase" id="RU366017"/>
    </source>
</evidence>